<evidence type="ECO:0000256" key="5">
    <source>
        <dbReference type="ARBA" id="ARBA00023040"/>
    </source>
</evidence>
<evidence type="ECO:0000256" key="4">
    <source>
        <dbReference type="ARBA" id="ARBA00022989"/>
    </source>
</evidence>
<feature type="transmembrane region" description="Helical" evidence="13">
    <location>
        <begin position="220"/>
        <end position="246"/>
    </location>
</feature>
<evidence type="ECO:0000256" key="3">
    <source>
        <dbReference type="ARBA" id="ARBA00022692"/>
    </source>
</evidence>
<dbReference type="FunCoup" id="H3B0E0">
    <property type="interactions" value="668"/>
</dbReference>
<dbReference type="PANTHER" id="PTHR24225">
    <property type="entry name" value="CHEMOTACTIC RECEPTOR"/>
    <property type="match status" value="1"/>
</dbReference>
<keyword evidence="16" id="KW-1185">Reference proteome</keyword>
<keyword evidence="4 13" id="KW-1133">Transmembrane helix</keyword>
<dbReference type="GO" id="GO:0005886">
    <property type="term" value="C:plasma membrane"/>
    <property type="evidence" value="ECO:0007669"/>
    <property type="project" value="UniProtKB-SubCell"/>
</dbReference>
<dbReference type="InterPro" id="IPR017452">
    <property type="entry name" value="GPCR_Rhodpsn_7TM"/>
</dbReference>
<accession>H3B0E0</accession>
<proteinExistence type="inferred from homology"/>
<protein>
    <submittedName>
        <fullName evidence="15">Formyl peptide receptor 1</fullName>
    </submittedName>
</protein>
<feature type="transmembrane region" description="Helical" evidence="13">
    <location>
        <begin position="297"/>
        <end position="325"/>
    </location>
</feature>
<keyword evidence="10" id="KW-0807">Transducer</keyword>
<evidence type="ECO:0000256" key="11">
    <source>
        <dbReference type="ARBA" id="ARBA00025736"/>
    </source>
</evidence>
<dbReference type="PROSITE" id="PS50262">
    <property type="entry name" value="G_PROTEIN_RECEP_F1_2"/>
    <property type="match status" value="1"/>
</dbReference>
<reference evidence="15" key="2">
    <citation type="submission" date="2025-08" db="UniProtKB">
        <authorList>
            <consortium name="Ensembl"/>
        </authorList>
    </citation>
    <scope>IDENTIFICATION</scope>
</reference>
<evidence type="ECO:0000256" key="2">
    <source>
        <dbReference type="ARBA" id="ARBA00022475"/>
    </source>
</evidence>
<keyword evidence="8" id="KW-0675">Receptor</keyword>
<dbReference type="EMBL" id="AFYH01067298">
    <property type="status" value="NOT_ANNOTATED_CDS"/>
    <property type="molecule type" value="Genomic_DNA"/>
</dbReference>
<keyword evidence="9" id="KW-0325">Glycoprotein</keyword>
<dbReference type="Pfam" id="PF00001">
    <property type="entry name" value="7tm_1"/>
    <property type="match status" value="1"/>
</dbReference>
<dbReference type="HOGENOM" id="CLU_009579_8_0_1"/>
<evidence type="ECO:0000256" key="12">
    <source>
        <dbReference type="SAM" id="MobiDB-lite"/>
    </source>
</evidence>
<comment type="subcellular location">
    <subcellularLocation>
        <location evidence="1">Cell membrane</location>
        <topology evidence="1">Multi-pass membrane protein</topology>
    </subcellularLocation>
</comment>
<dbReference type="FunFam" id="1.20.1070.10:FF:000034">
    <property type="entry name" value="G-protein coupled receptor 1"/>
    <property type="match status" value="1"/>
</dbReference>
<dbReference type="GO" id="GO:0007204">
    <property type="term" value="P:positive regulation of cytosolic calcium ion concentration"/>
    <property type="evidence" value="ECO:0007669"/>
    <property type="project" value="TreeGrafter"/>
</dbReference>
<name>H3B0E0_LATCH</name>
<dbReference type="PRINTS" id="PR00526">
    <property type="entry name" value="FMETLEUPHER"/>
</dbReference>
<dbReference type="GO" id="GO:0004930">
    <property type="term" value="F:G protein-coupled receptor activity"/>
    <property type="evidence" value="ECO:0007669"/>
    <property type="project" value="UniProtKB-KW"/>
</dbReference>
<organism evidence="15 16">
    <name type="scientific">Latimeria chalumnae</name>
    <name type="common">Coelacanth</name>
    <dbReference type="NCBI Taxonomy" id="7897"/>
    <lineage>
        <taxon>Eukaryota</taxon>
        <taxon>Metazoa</taxon>
        <taxon>Chordata</taxon>
        <taxon>Craniata</taxon>
        <taxon>Vertebrata</taxon>
        <taxon>Euteleostomi</taxon>
        <taxon>Coelacanthiformes</taxon>
        <taxon>Coelacanthidae</taxon>
        <taxon>Latimeria</taxon>
    </lineage>
</organism>
<dbReference type="InParanoid" id="H3B0E0"/>
<keyword evidence="2" id="KW-1003">Cell membrane</keyword>
<evidence type="ECO:0000256" key="6">
    <source>
        <dbReference type="ARBA" id="ARBA00023136"/>
    </source>
</evidence>
<feature type="transmembrane region" description="Helical" evidence="13">
    <location>
        <begin position="76"/>
        <end position="99"/>
    </location>
</feature>
<dbReference type="Gene3D" id="1.20.1070.10">
    <property type="entry name" value="Rhodopsin 7-helix transmembrane proteins"/>
    <property type="match status" value="1"/>
</dbReference>
<dbReference type="GO" id="GO:0006954">
    <property type="term" value="P:inflammatory response"/>
    <property type="evidence" value="ECO:0007669"/>
    <property type="project" value="TreeGrafter"/>
</dbReference>
<evidence type="ECO:0000256" key="8">
    <source>
        <dbReference type="ARBA" id="ARBA00023170"/>
    </source>
</evidence>
<dbReference type="eggNOG" id="KOG3656">
    <property type="taxonomic scope" value="Eukaryota"/>
</dbReference>
<evidence type="ECO:0000256" key="7">
    <source>
        <dbReference type="ARBA" id="ARBA00023157"/>
    </source>
</evidence>
<dbReference type="Bgee" id="ENSLACG00000013526">
    <property type="expression patterns" value="Expressed in mesonephros"/>
</dbReference>
<feature type="region of interest" description="Disordered" evidence="12">
    <location>
        <begin position="349"/>
        <end position="368"/>
    </location>
</feature>
<evidence type="ECO:0000256" key="1">
    <source>
        <dbReference type="ARBA" id="ARBA00004651"/>
    </source>
</evidence>
<feature type="transmembrane region" description="Helical" evidence="13">
    <location>
        <begin position="119"/>
        <end position="147"/>
    </location>
</feature>
<dbReference type="CDD" id="cd15116">
    <property type="entry name" value="7tmA_CMKLR1"/>
    <property type="match status" value="1"/>
</dbReference>
<evidence type="ECO:0000256" key="9">
    <source>
        <dbReference type="ARBA" id="ARBA00023180"/>
    </source>
</evidence>
<keyword evidence="5" id="KW-0297">G-protein coupled receptor</keyword>
<dbReference type="PANTHER" id="PTHR24225:SF0">
    <property type="entry name" value="N-FORMYL PEPTIDE RECEPTOR 2"/>
    <property type="match status" value="1"/>
</dbReference>
<evidence type="ECO:0000259" key="14">
    <source>
        <dbReference type="PROSITE" id="PS50262"/>
    </source>
</evidence>
<keyword evidence="6 13" id="KW-0472">Membrane</keyword>
<dbReference type="GeneTree" id="ENSGT01020000230438"/>
<feature type="compositionally biased region" description="Low complexity" evidence="12">
    <location>
        <begin position="349"/>
        <end position="358"/>
    </location>
</feature>
<dbReference type="SUPFAM" id="SSF81321">
    <property type="entry name" value="Family A G protein-coupled receptor-like"/>
    <property type="match status" value="1"/>
</dbReference>
<dbReference type="PRINTS" id="PR00237">
    <property type="entry name" value="GPCRRHODOPSN"/>
</dbReference>
<reference evidence="16" key="1">
    <citation type="submission" date="2011-08" db="EMBL/GenBank/DDBJ databases">
        <title>The draft genome of Latimeria chalumnae.</title>
        <authorList>
            <person name="Di Palma F."/>
            <person name="Alfoldi J."/>
            <person name="Johnson J."/>
            <person name="Berlin A."/>
            <person name="Gnerre S."/>
            <person name="Jaffe D."/>
            <person name="MacCallum I."/>
            <person name="Young S."/>
            <person name="Walker B.J."/>
            <person name="Lander E."/>
            <person name="Lindblad-Toh K."/>
        </authorList>
    </citation>
    <scope>NUCLEOTIDE SEQUENCE [LARGE SCALE GENOMIC DNA]</scope>
    <source>
        <strain evidence="16">Wild caught</strain>
    </source>
</reference>
<evidence type="ECO:0000256" key="10">
    <source>
        <dbReference type="ARBA" id="ARBA00023224"/>
    </source>
</evidence>
<reference evidence="15" key="3">
    <citation type="submission" date="2025-09" db="UniProtKB">
        <authorList>
            <consortium name="Ensembl"/>
        </authorList>
    </citation>
    <scope>IDENTIFICATION</scope>
</reference>
<keyword evidence="3 13" id="KW-0812">Transmembrane</keyword>
<dbReference type="SMART" id="SM01381">
    <property type="entry name" value="7TM_GPCR_Srsx"/>
    <property type="match status" value="1"/>
</dbReference>
<evidence type="ECO:0000313" key="16">
    <source>
        <dbReference type="Proteomes" id="UP000008672"/>
    </source>
</evidence>
<keyword evidence="7" id="KW-1015">Disulfide bond</keyword>
<dbReference type="InterPro" id="IPR000826">
    <property type="entry name" value="Formyl_rcpt-rel"/>
</dbReference>
<feature type="transmembrane region" description="Helical" evidence="13">
    <location>
        <begin position="159"/>
        <end position="178"/>
    </location>
</feature>
<comment type="similarity">
    <text evidence="11">Belongs to the chemokine-like receptor (CMKLR) family.</text>
</comment>
<evidence type="ECO:0000313" key="15">
    <source>
        <dbReference type="Ensembl" id="ENSLACP00000015361.1"/>
    </source>
</evidence>
<feature type="transmembrane region" description="Helical" evidence="13">
    <location>
        <begin position="258"/>
        <end position="277"/>
    </location>
</feature>
<dbReference type="STRING" id="7897.ENSLACP00000015361"/>
<dbReference type="Proteomes" id="UP000008672">
    <property type="component" value="Unassembled WGS sequence"/>
</dbReference>
<dbReference type="InterPro" id="IPR000276">
    <property type="entry name" value="GPCR_Rhodpsn"/>
</dbReference>
<dbReference type="GO" id="GO:0007200">
    <property type="term" value="P:phospholipase C-activating G protein-coupled receptor signaling pathway"/>
    <property type="evidence" value="ECO:0007669"/>
    <property type="project" value="TreeGrafter"/>
</dbReference>
<dbReference type="OMA" id="LWRMRHK"/>
<dbReference type="GO" id="GO:0004875">
    <property type="term" value="F:complement receptor activity"/>
    <property type="evidence" value="ECO:0007669"/>
    <property type="project" value="TreeGrafter"/>
</dbReference>
<feature type="transmembrane region" description="Helical" evidence="13">
    <location>
        <begin position="39"/>
        <end position="64"/>
    </location>
</feature>
<sequence>MNEMNTTMLPNTEALNSTDYYDYYDFDEDQEKWAEIQRVLHILSMVIYGLAFVLGVTGNGLVIWITGFKMKKTVNVVWFLNLAIADFIFTFVLPLSIAYTAMKFHWPFGKFLCKLNSTIMFLNMFCSIFFLTVISIDRLISVVFPVWSQNHRTTKMASIISLMVWLIAFTLSSPYFAFRDTGPALHDESVINCFNNFAFSADYQSPEIIWLRNMRHQVMVAIRFLCGFLIPFCVIIICYAIIALKLKRNRLAKSSKPFKVIIAVIVTFFLCWAPYHVLVLVELFNNINHDGNDSNNLMMVIHVGIPIASSLAFLNSCLNPILYVFMGQDFKEKFRQSILSVFESAFSEESAQSNLSSKSKSKCSEAEE</sequence>
<dbReference type="Ensembl" id="ENSLACT00000015467.1">
    <property type="protein sequence ID" value="ENSLACP00000015361.1"/>
    <property type="gene ID" value="ENSLACG00000013526.1"/>
</dbReference>
<gene>
    <name evidence="15" type="primary">FPR1</name>
</gene>
<evidence type="ECO:0000256" key="13">
    <source>
        <dbReference type="SAM" id="Phobius"/>
    </source>
</evidence>
<dbReference type="AlphaFoldDB" id="H3B0E0"/>
<feature type="domain" description="G-protein coupled receptors family 1 profile" evidence="14">
    <location>
        <begin position="58"/>
        <end position="323"/>
    </location>
</feature>